<organism evidence="3 4">
    <name type="scientific">Corynebacterium rouxii</name>
    <dbReference type="NCBI Taxonomy" id="2719119"/>
    <lineage>
        <taxon>Bacteria</taxon>
        <taxon>Bacillati</taxon>
        <taxon>Actinomycetota</taxon>
        <taxon>Actinomycetes</taxon>
        <taxon>Mycobacteriales</taxon>
        <taxon>Corynebacteriaceae</taxon>
        <taxon>Corynebacterium</taxon>
    </lineage>
</organism>
<dbReference type="GO" id="GO:0005886">
    <property type="term" value="C:plasma membrane"/>
    <property type="evidence" value="ECO:0007669"/>
    <property type="project" value="TreeGrafter"/>
</dbReference>
<evidence type="ECO:0000259" key="2">
    <source>
        <dbReference type="Pfam" id="PF05223"/>
    </source>
</evidence>
<evidence type="ECO:0000313" key="3">
    <source>
        <dbReference type="EMBL" id="VZH85581.1"/>
    </source>
</evidence>
<accession>A0A6I8MHH7</accession>
<dbReference type="EMBL" id="LR738855">
    <property type="protein sequence ID" value="VZH85581.1"/>
    <property type="molecule type" value="Genomic_DNA"/>
</dbReference>
<name>A0A6I8MHH7_9CORY</name>
<dbReference type="Pfam" id="PF05223">
    <property type="entry name" value="MecA_N"/>
    <property type="match status" value="1"/>
</dbReference>
<dbReference type="Proteomes" id="UP000423525">
    <property type="component" value="Chromosome"/>
</dbReference>
<evidence type="ECO:0000313" key="4">
    <source>
        <dbReference type="Proteomes" id="UP000423525"/>
    </source>
</evidence>
<sequence length="618" mass="65055">MDIVSARLARRATGITLAVCLVGSSMTACTPKPKSAQPVAEEFFHSVAAQDFDAAAQLTDQDVSARELLSRSWEGLQAEGLDVSLNRVDTKDTVATAKYTLTWKLPKDRTLSYDTSMTLNRINDQWTIRWQPAAVHPKLAANQHLELRAINAERASVVSSDGAEVLVPGVQYRLIADTQHIVDKAATAQTVATHLHAARAADETVPELSASDIQQALETNRGSYSLAVISERAGDSMKQALAGVSGIRLNKEAAMVNKDPNFAPDVIRRVSSLVNDQLSGANGWSVDAVTQDGASMQTIERHAPQVAPAIRISLNHNVQVAAERAVNLHKDKQSMLVAIRPSTGEILAIAQSDLADKQGDLALNGQYPPGSTFKIVTASAGIQDQGLNADSIVPCPGTMNIYGRTVTNYNGFSLGNVPLEKAFARSCNTTFANISEQLNKGQLEEIGRAFGVGIDYDIPGLNTLTGSIPQGDTELARTEAGYGQGEVLVSPFGMALVSATAAAGKTPTPTLVSGTTTKVSGTADGLKPETVEQLRRLMGAVTAPGGTAAGMRAGGKIFGKTGEAEINGGSHAWFTGYRDDIAFASLVVLGGGSEASVAVVDNFFTTLDDLNAGRAASE</sequence>
<keyword evidence="3" id="KW-0132">Cell division</keyword>
<dbReference type="Pfam" id="PF00905">
    <property type="entry name" value="Transpeptidase"/>
    <property type="match status" value="1"/>
</dbReference>
<dbReference type="GO" id="GO:0046677">
    <property type="term" value="P:response to antibiotic"/>
    <property type="evidence" value="ECO:0007669"/>
    <property type="project" value="InterPro"/>
</dbReference>
<dbReference type="PANTHER" id="PTHR30627:SF24">
    <property type="entry name" value="PENICILLIN-BINDING PROTEIN 4B"/>
    <property type="match status" value="1"/>
</dbReference>
<dbReference type="PROSITE" id="PS51257">
    <property type="entry name" value="PROKAR_LIPOPROTEIN"/>
    <property type="match status" value="1"/>
</dbReference>
<dbReference type="InterPro" id="IPR012338">
    <property type="entry name" value="Beta-lactam/transpept-like"/>
</dbReference>
<dbReference type="GO" id="GO:0008658">
    <property type="term" value="F:penicillin binding"/>
    <property type="evidence" value="ECO:0007669"/>
    <property type="project" value="InterPro"/>
</dbReference>
<dbReference type="InterPro" id="IPR007887">
    <property type="entry name" value="MecA_N"/>
</dbReference>
<dbReference type="SUPFAM" id="SSF54427">
    <property type="entry name" value="NTF2-like"/>
    <property type="match status" value="1"/>
</dbReference>
<dbReference type="InterPro" id="IPR050515">
    <property type="entry name" value="Beta-lactam/transpept"/>
</dbReference>
<dbReference type="InterPro" id="IPR001460">
    <property type="entry name" value="PCN-bd_Tpept"/>
</dbReference>
<feature type="domain" description="NTF2-like N-terminal transpeptidase" evidence="2">
    <location>
        <begin position="35"/>
        <end position="143"/>
    </location>
</feature>
<dbReference type="GO" id="GO:0071972">
    <property type="term" value="F:peptidoglycan L,D-transpeptidase activity"/>
    <property type="evidence" value="ECO:0007669"/>
    <property type="project" value="TreeGrafter"/>
</dbReference>
<dbReference type="GO" id="GO:0071555">
    <property type="term" value="P:cell wall organization"/>
    <property type="evidence" value="ECO:0007669"/>
    <property type="project" value="TreeGrafter"/>
</dbReference>
<gene>
    <name evidence="3" type="ORF">FRC0190_01533</name>
</gene>
<protein>
    <submittedName>
        <fullName evidence="3">Cell division protein FtsI</fullName>
    </submittedName>
</protein>
<dbReference type="SUPFAM" id="SSF56601">
    <property type="entry name" value="beta-lactamase/transpeptidase-like"/>
    <property type="match status" value="1"/>
</dbReference>
<keyword evidence="3" id="KW-0131">Cell cycle</keyword>
<reference evidence="3 4" key="1">
    <citation type="submission" date="2019-11" db="EMBL/GenBank/DDBJ databases">
        <authorList>
            <person name="Brisse S."/>
        </authorList>
    </citation>
    <scope>NUCLEOTIDE SEQUENCE [LARGE SCALE GENOMIC DNA]</scope>
    <source>
        <strain evidence="3">FRC0190</strain>
    </source>
</reference>
<dbReference type="InterPro" id="IPR032710">
    <property type="entry name" value="NTF2-like_dom_sf"/>
</dbReference>
<dbReference type="AlphaFoldDB" id="A0A6I8MHH7"/>
<proteinExistence type="predicted"/>
<evidence type="ECO:0000259" key="1">
    <source>
        <dbReference type="Pfam" id="PF00905"/>
    </source>
</evidence>
<dbReference type="RefSeq" id="WP_155873300.1">
    <property type="nucleotide sequence ID" value="NZ_LR738855.1"/>
</dbReference>
<dbReference type="Gene3D" id="3.40.710.10">
    <property type="entry name" value="DD-peptidase/beta-lactamase superfamily"/>
    <property type="match status" value="1"/>
</dbReference>
<dbReference type="KEGG" id="crf:FRC0190_01533"/>
<feature type="domain" description="Penicillin-binding protein transpeptidase" evidence="1">
    <location>
        <begin position="336"/>
        <end position="591"/>
    </location>
</feature>
<dbReference type="PANTHER" id="PTHR30627">
    <property type="entry name" value="PEPTIDOGLYCAN D,D-TRANSPEPTIDASE"/>
    <property type="match status" value="1"/>
</dbReference>
<dbReference type="GO" id="GO:0051301">
    <property type="term" value="P:cell division"/>
    <property type="evidence" value="ECO:0007669"/>
    <property type="project" value="UniProtKB-KW"/>
</dbReference>